<sequence>MSEQTHESDAVGTADNSEASGSASGADDPTHRESGDSADSGSNEETGTGGSDARQDGTAPTGEPSPKEKEKEKKDKEKEADQAASFEEEIESQQHNLIKTRRGAASAHGSATYIENMYSGGGGGGSAKTPVQAVSFTADIVGALHLEVPQHAEMVRMLRQRHVVVLSGEEGTGRRATALALLTEVSRPRYAVSALYRDDADVVRGVCERAEVLKEDHGYLIEAVTHPVTEQTLDRLTQLAARSGAYLVMTGVPSAFPAPDGAHVFAHQGPDARKVFEAHLKTLIARHPLPCEQKGDTAPCRGVDASRFLARVSREEQVWEKLSRARSITEVCQFARFLAENLHVAETDLGEVVGRWDDRLRYLAREMLGLNPTVGPDQGPAPYHQVFRFSYALFHEHPVSDVVEAADRLGRIMLPHFGITQDELTHHTAEHNIDRLVPKEMRAPETTGSGSSQRRALLAHPDLLDHVLEGLWTTYGRLQRPLLGWFDDLVSDPGGERIRFRVAQLVGLLMRHDFDFVYRNRVKPWAEGSAARHRCAALAMEMAAADAEAHGGSAERVLAQVQSWAGSPRTELQDSAARAYGTTLGLRDVPATLAELGRLGRKRDLARYNSVPHAMARVFLAGHEQEVTMELIQWVQARDEFLPRQAVRTMLALGRSVVSADRPDRPALAELALDDGKKAELLVAFLNRALITRETSTRAWDLLGRWLLAADAEDHQDLSHLYERLAPRIFTGPLRSRGRFQLQCLWLPSHPHSVTLRRVLGALTSGPHTTNEGIRR</sequence>
<protein>
    <submittedName>
        <fullName evidence="2">Uncharacterized protein</fullName>
    </submittedName>
</protein>
<evidence type="ECO:0000313" key="3">
    <source>
        <dbReference type="Proteomes" id="UP000316215"/>
    </source>
</evidence>
<evidence type="ECO:0000313" key="2">
    <source>
        <dbReference type="EMBL" id="QDI71038.1"/>
    </source>
</evidence>
<feature type="compositionally biased region" description="Basic and acidic residues" evidence="1">
    <location>
        <begin position="65"/>
        <end position="81"/>
    </location>
</feature>
<dbReference type="EMBL" id="CP022310">
    <property type="protein sequence ID" value="QDI71038.1"/>
    <property type="molecule type" value="Genomic_DNA"/>
</dbReference>
<evidence type="ECO:0000256" key="1">
    <source>
        <dbReference type="SAM" id="MobiDB-lite"/>
    </source>
</evidence>
<reference evidence="2 3" key="1">
    <citation type="submission" date="2017-07" db="EMBL/GenBank/DDBJ databases">
        <title>The Complete Genome of Streptomyces asterosporus-ZSY.</title>
        <authorList>
            <person name="Zhang S."/>
        </authorList>
    </citation>
    <scope>NUCLEOTIDE SEQUENCE [LARGE SCALE GENOMIC DNA]</scope>
    <source>
        <strain evidence="2 3">DSM 41452</strain>
    </source>
</reference>
<dbReference type="RefSeq" id="WP_142232926.1">
    <property type="nucleotide sequence ID" value="NZ_CP022310.1"/>
</dbReference>
<proteinExistence type="predicted"/>
<gene>
    <name evidence="2" type="ORF">CD934_21870</name>
</gene>
<feature type="region of interest" description="Disordered" evidence="1">
    <location>
        <begin position="1"/>
        <end position="91"/>
    </location>
</feature>
<keyword evidence="3" id="KW-1185">Reference proteome</keyword>
<organism evidence="2 3">
    <name type="scientific">Streptomyces calvus</name>
    <dbReference type="NCBI Taxonomy" id="67282"/>
    <lineage>
        <taxon>Bacteria</taxon>
        <taxon>Bacillati</taxon>
        <taxon>Actinomycetota</taxon>
        <taxon>Actinomycetes</taxon>
        <taxon>Kitasatosporales</taxon>
        <taxon>Streptomycetaceae</taxon>
        <taxon>Streptomyces</taxon>
    </lineage>
</organism>
<dbReference type="Proteomes" id="UP000316215">
    <property type="component" value="Chromosome"/>
</dbReference>
<feature type="compositionally biased region" description="Low complexity" evidence="1">
    <location>
        <begin position="14"/>
        <end position="27"/>
    </location>
</feature>
<name>A0A514JWW6_9ACTN</name>
<accession>A0A514JWW6</accession>
<dbReference type="AlphaFoldDB" id="A0A514JWW6"/>
<dbReference type="KEGG" id="sast:CD934_21870"/>